<dbReference type="OrthoDB" id="113323at2"/>
<dbReference type="Pfam" id="PF13202">
    <property type="entry name" value="EF-hand_5"/>
    <property type="match status" value="2"/>
</dbReference>
<evidence type="ECO:0000256" key="1">
    <source>
        <dbReference type="SAM" id="SignalP"/>
    </source>
</evidence>
<organism evidence="3 4">
    <name type="scientific">Rhizorhabdus dicambivorans</name>
    <dbReference type="NCBI Taxonomy" id="1850238"/>
    <lineage>
        <taxon>Bacteria</taxon>
        <taxon>Pseudomonadati</taxon>
        <taxon>Pseudomonadota</taxon>
        <taxon>Alphaproteobacteria</taxon>
        <taxon>Sphingomonadales</taxon>
        <taxon>Sphingomonadaceae</taxon>
        <taxon>Rhizorhabdus</taxon>
    </lineage>
</organism>
<accession>A0A2A4FUQ1</accession>
<dbReference type="InterPro" id="IPR002048">
    <property type="entry name" value="EF_hand_dom"/>
</dbReference>
<feature type="domain" description="EF-hand" evidence="2">
    <location>
        <begin position="35"/>
        <end position="70"/>
    </location>
</feature>
<evidence type="ECO:0000313" key="4">
    <source>
        <dbReference type="Proteomes" id="UP000218934"/>
    </source>
</evidence>
<name>A0A2A4FUQ1_9SPHN</name>
<evidence type="ECO:0000259" key="2">
    <source>
        <dbReference type="PROSITE" id="PS50222"/>
    </source>
</evidence>
<reference evidence="3 4" key="1">
    <citation type="submission" date="2017-09" db="EMBL/GenBank/DDBJ databases">
        <title>The Catabolism of 3,6-Dichlorosalicylic acid is Initiated by the Cytochrome P450 Monooxygenase DsmABC in Rhizorhabdus dicambivorans Ndbn-20.</title>
        <authorList>
            <person name="Na L."/>
        </authorList>
    </citation>
    <scope>NUCLEOTIDE SEQUENCE [LARGE SCALE GENOMIC DNA]</scope>
    <source>
        <strain evidence="3 4">Ndbn-20m</strain>
    </source>
</reference>
<dbReference type="GO" id="GO:0005509">
    <property type="term" value="F:calcium ion binding"/>
    <property type="evidence" value="ECO:0007669"/>
    <property type="project" value="InterPro"/>
</dbReference>
<keyword evidence="4" id="KW-1185">Reference proteome</keyword>
<dbReference type="RefSeq" id="WP_066968723.1">
    <property type="nucleotide sequence ID" value="NZ_CP023449.1"/>
</dbReference>
<dbReference type="EMBL" id="NWUF01000009">
    <property type="protein sequence ID" value="PCE42155.1"/>
    <property type="molecule type" value="Genomic_DNA"/>
</dbReference>
<dbReference type="InterPro" id="IPR011992">
    <property type="entry name" value="EF-hand-dom_pair"/>
</dbReference>
<dbReference type="Gene3D" id="1.10.238.10">
    <property type="entry name" value="EF-hand"/>
    <property type="match status" value="2"/>
</dbReference>
<feature type="chain" id="PRO_5013399751" description="EF-hand domain-containing protein" evidence="1">
    <location>
        <begin position="23"/>
        <end position="133"/>
    </location>
</feature>
<proteinExistence type="predicted"/>
<dbReference type="PROSITE" id="PS00018">
    <property type="entry name" value="EF_HAND_1"/>
    <property type="match status" value="1"/>
</dbReference>
<evidence type="ECO:0000313" key="3">
    <source>
        <dbReference type="EMBL" id="PCE42155.1"/>
    </source>
</evidence>
<comment type="caution">
    <text evidence="3">The sequence shown here is derived from an EMBL/GenBank/DDBJ whole genome shotgun (WGS) entry which is preliminary data.</text>
</comment>
<feature type="signal peptide" evidence="1">
    <location>
        <begin position="1"/>
        <end position="22"/>
    </location>
</feature>
<dbReference type="KEGG" id="rdi:CMV14_23310"/>
<protein>
    <recommendedName>
        <fullName evidence="2">EF-hand domain-containing protein</fullName>
    </recommendedName>
</protein>
<dbReference type="PROSITE" id="PS50222">
    <property type="entry name" value="EF_HAND_2"/>
    <property type="match status" value="1"/>
</dbReference>
<dbReference type="Proteomes" id="UP000218934">
    <property type="component" value="Unassembled WGS sequence"/>
</dbReference>
<gene>
    <name evidence="3" type="ORF">COO09_10980</name>
</gene>
<sequence>MKRLMFAASLMLVVAGAGTAQAALQLGERPITRAEVISVAKKQFAQMDTDRNGTVSPQEFERYREIQNAQPDQGRGLTRIGRGWFDKCDTNGDGRVSQAEAVARPLGLFDMADVNRDGVASLSEQNMAMLFIK</sequence>
<dbReference type="AlphaFoldDB" id="A0A2A4FUQ1"/>
<dbReference type="InterPro" id="IPR018247">
    <property type="entry name" value="EF_Hand_1_Ca_BS"/>
</dbReference>
<keyword evidence="1" id="KW-0732">Signal</keyword>
<dbReference type="SUPFAM" id="SSF47473">
    <property type="entry name" value="EF-hand"/>
    <property type="match status" value="1"/>
</dbReference>